<dbReference type="Gene3D" id="3.30.40.10">
    <property type="entry name" value="Zinc/RING finger domain, C3HC4 (zinc finger)"/>
    <property type="match status" value="2"/>
</dbReference>
<organism evidence="9">
    <name type="scientific">Oppiella nova</name>
    <dbReference type="NCBI Taxonomy" id="334625"/>
    <lineage>
        <taxon>Eukaryota</taxon>
        <taxon>Metazoa</taxon>
        <taxon>Ecdysozoa</taxon>
        <taxon>Arthropoda</taxon>
        <taxon>Chelicerata</taxon>
        <taxon>Arachnida</taxon>
        <taxon>Acari</taxon>
        <taxon>Acariformes</taxon>
        <taxon>Sarcoptiformes</taxon>
        <taxon>Oribatida</taxon>
        <taxon>Brachypylina</taxon>
        <taxon>Oppioidea</taxon>
        <taxon>Oppiidae</taxon>
        <taxon>Oppiella</taxon>
    </lineage>
</organism>
<dbReference type="OrthoDB" id="273556at2759"/>
<evidence type="ECO:0000259" key="7">
    <source>
        <dbReference type="PROSITE" id="PS50089"/>
    </source>
</evidence>
<dbReference type="Pfam" id="PF13639">
    <property type="entry name" value="zf-RING_2"/>
    <property type="match status" value="1"/>
</dbReference>
<dbReference type="Proteomes" id="UP000728032">
    <property type="component" value="Unassembled WGS sequence"/>
</dbReference>
<dbReference type="InterPro" id="IPR001607">
    <property type="entry name" value="Znf_UBP"/>
</dbReference>
<evidence type="ECO:0000256" key="2">
    <source>
        <dbReference type="ARBA" id="ARBA00022771"/>
    </source>
</evidence>
<accession>A0A7R9LCY6</accession>
<dbReference type="SMART" id="SM00184">
    <property type="entry name" value="RING"/>
    <property type="match status" value="1"/>
</dbReference>
<feature type="compositionally biased region" description="Low complexity" evidence="6">
    <location>
        <begin position="59"/>
        <end position="71"/>
    </location>
</feature>
<proteinExistence type="predicted"/>
<sequence length="609" mass="68767">MSVSLIALRLELHSDYGISTDITFKASKFTNKSMTETNVSSSAKVVNAVEEATHESTEEQSSVTQTQTQSQKPKHRGCRELHDITIESYMNTTNESKMMSRQTSVKSTSSKESTPELSTDGQSVGAIGSTATAIADRKAIGSMASLNQIQFYSGNHLVEVTKGVLHLYKENKLTPFGEESERSEMVCILSVPAAMTIHDVLQFTAAVNQDIKHIRIIRDNKPNQYMVLIKFSNQRSADEFYKAFNGIPFNSIEPDVCHLVFVANIETIKESEESSLPLSGFTELPTCPVCLERMDESVEGILTILCNHSFHGGCLDKWGDSSCPVCRYCQTPELIPDNRCFECGSQASQQDTLWICLICGHIGCGRYNEGHAYKHYSETQHTYAMQLGSNNRVWDYAGDNYVHRLLQNKDGKPVEVECNQANSDEKIDSVQLEYTYLLTNQLEAQRHYFEEALARIESDAHHQIDEVIDKNKIIVEERDELKTNLAVITKEKQSLDRKVNTLSTKLNKIQSELKEERELNACLRENQMGWQSKITETEVQLKELKTVKDKEVTELQEQVRDLMFFLETQEKLKSVSDEARDEIASGHIVVQQNESAGTSSRPKSKVKKR</sequence>
<evidence type="ECO:0000256" key="5">
    <source>
        <dbReference type="SAM" id="Coils"/>
    </source>
</evidence>
<dbReference type="Pfam" id="PF02148">
    <property type="entry name" value="zf-UBP"/>
    <property type="match status" value="1"/>
</dbReference>
<feature type="coiled-coil region" evidence="5">
    <location>
        <begin position="464"/>
        <end position="526"/>
    </location>
</feature>
<dbReference type="CDD" id="cd16457">
    <property type="entry name" value="RING-H2_BRAP2"/>
    <property type="match status" value="1"/>
</dbReference>
<evidence type="ECO:0008006" key="11">
    <source>
        <dbReference type="Google" id="ProtNLM"/>
    </source>
</evidence>
<dbReference type="SUPFAM" id="SSF54928">
    <property type="entry name" value="RNA-binding domain, RBD"/>
    <property type="match status" value="1"/>
</dbReference>
<dbReference type="GO" id="GO:0007265">
    <property type="term" value="P:Ras protein signal transduction"/>
    <property type="evidence" value="ECO:0007669"/>
    <property type="project" value="TreeGrafter"/>
</dbReference>
<dbReference type="EMBL" id="OC915218">
    <property type="protein sequence ID" value="CAD7639302.1"/>
    <property type="molecule type" value="Genomic_DNA"/>
</dbReference>
<keyword evidence="3" id="KW-0862">Zinc</keyword>
<dbReference type="SUPFAM" id="SSF57850">
    <property type="entry name" value="RING/U-box"/>
    <property type="match status" value="2"/>
</dbReference>
<dbReference type="InterPro" id="IPR013083">
    <property type="entry name" value="Znf_RING/FYVE/PHD"/>
</dbReference>
<dbReference type="GO" id="GO:0008270">
    <property type="term" value="F:zinc ion binding"/>
    <property type="evidence" value="ECO:0007669"/>
    <property type="project" value="UniProtKB-KW"/>
</dbReference>
<name>A0A7R9LCY6_9ACAR</name>
<feature type="compositionally biased region" description="Low complexity" evidence="6">
    <location>
        <begin position="103"/>
        <end position="119"/>
    </location>
</feature>
<evidence type="ECO:0000256" key="1">
    <source>
        <dbReference type="ARBA" id="ARBA00022723"/>
    </source>
</evidence>
<feature type="region of interest" description="Disordered" evidence="6">
    <location>
        <begin position="93"/>
        <end position="124"/>
    </location>
</feature>
<dbReference type="InterPro" id="IPR034932">
    <property type="entry name" value="BRAP2_RRM"/>
</dbReference>
<dbReference type="InterPro" id="IPR035979">
    <property type="entry name" value="RBD_domain_sf"/>
</dbReference>
<dbReference type="GO" id="GO:0003676">
    <property type="term" value="F:nucleic acid binding"/>
    <property type="evidence" value="ECO:0007669"/>
    <property type="project" value="InterPro"/>
</dbReference>
<reference evidence="9" key="1">
    <citation type="submission" date="2020-11" db="EMBL/GenBank/DDBJ databases">
        <authorList>
            <person name="Tran Van P."/>
        </authorList>
    </citation>
    <scope>NUCLEOTIDE SEQUENCE</scope>
</reference>
<gene>
    <name evidence="9" type="ORF">ONB1V03_LOCUS1906</name>
</gene>
<keyword evidence="2 4" id="KW-0863">Zinc-finger</keyword>
<evidence type="ECO:0000256" key="3">
    <source>
        <dbReference type="ARBA" id="ARBA00022833"/>
    </source>
</evidence>
<feature type="domain" description="RING-type" evidence="7">
    <location>
        <begin position="287"/>
        <end position="327"/>
    </location>
</feature>
<evidence type="ECO:0000313" key="9">
    <source>
        <dbReference type="EMBL" id="CAD7639302.1"/>
    </source>
</evidence>
<dbReference type="PANTHER" id="PTHR24007:SF7">
    <property type="entry name" value="BRCA1-ASSOCIATED PROTEIN"/>
    <property type="match status" value="1"/>
</dbReference>
<dbReference type="InterPro" id="IPR011422">
    <property type="entry name" value="BRAP2/ETP1_RRM"/>
</dbReference>
<dbReference type="PROSITE" id="PS50271">
    <property type="entry name" value="ZF_UBP"/>
    <property type="match status" value="1"/>
</dbReference>
<dbReference type="Pfam" id="PF07576">
    <property type="entry name" value="BRAP2"/>
    <property type="match status" value="1"/>
</dbReference>
<dbReference type="SMART" id="SM00290">
    <property type="entry name" value="ZnF_UBP"/>
    <property type="match status" value="1"/>
</dbReference>
<dbReference type="AlphaFoldDB" id="A0A7R9LCY6"/>
<dbReference type="InterPro" id="IPR047243">
    <property type="entry name" value="RING-H2_BRAP2"/>
</dbReference>
<evidence type="ECO:0000256" key="6">
    <source>
        <dbReference type="SAM" id="MobiDB-lite"/>
    </source>
</evidence>
<evidence type="ECO:0000256" key="4">
    <source>
        <dbReference type="PROSITE-ProRule" id="PRU00502"/>
    </source>
</evidence>
<dbReference type="GO" id="GO:0005737">
    <property type="term" value="C:cytoplasm"/>
    <property type="evidence" value="ECO:0007669"/>
    <property type="project" value="TreeGrafter"/>
</dbReference>
<dbReference type="CDD" id="cd12718">
    <property type="entry name" value="RRM_BRAP2"/>
    <property type="match status" value="1"/>
</dbReference>
<dbReference type="GO" id="GO:0061630">
    <property type="term" value="F:ubiquitin protein ligase activity"/>
    <property type="evidence" value="ECO:0007669"/>
    <property type="project" value="TreeGrafter"/>
</dbReference>
<feature type="compositionally biased region" description="Polar residues" evidence="6">
    <location>
        <begin position="93"/>
        <end position="102"/>
    </location>
</feature>
<dbReference type="PROSITE" id="PS50089">
    <property type="entry name" value="ZF_RING_2"/>
    <property type="match status" value="1"/>
</dbReference>
<evidence type="ECO:0000259" key="8">
    <source>
        <dbReference type="PROSITE" id="PS50271"/>
    </source>
</evidence>
<dbReference type="EMBL" id="CAJPVJ010000393">
    <property type="protein sequence ID" value="CAG2162310.1"/>
    <property type="molecule type" value="Genomic_DNA"/>
</dbReference>
<feature type="domain" description="UBP-type" evidence="8">
    <location>
        <begin position="324"/>
        <end position="420"/>
    </location>
</feature>
<dbReference type="InterPro" id="IPR001841">
    <property type="entry name" value="Znf_RING"/>
</dbReference>
<feature type="region of interest" description="Disordered" evidence="6">
    <location>
        <begin position="50"/>
        <end position="77"/>
    </location>
</feature>
<keyword evidence="10" id="KW-1185">Reference proteome</keyword>
<protein>
    <recommendedName>
        <fullName evidence="11">BRCA1-associated protein</fullName>
    </recommendedName>
</protein>
<keyword evidence="5" id="KW-0175">Coiled coil</keyword>
<feature type="region of interest" description="Disordered" evidence="6">
    <location>
        <begin position="584"/>
        <end position="609"/>
    </location>
</feature>
<dbReference type="PANTHER" id="PTHR24007">
    <property type="entry name" value="BRCA1-ASSOCIATED PROTEIN"/>
    <property type="match status" value="1"/>
</dbReference>
<dbReference type="GO" id="GO:0016567">
    <property type="term" value="P:protein ubiquitination"/>
    <property type="evidence" value="ECO:0007669"/>
    <property type="project" value="TreeGrafter"/>
</dbReference>
<evidence type="ECO:0000313" key="10">
    <source>
        <dbReference type="Proteomes" id="UP000728032"/>
    </source>
</evidence>
<feature type="compositionally biased region" description="Polar residues" evidence="6">
    <location>
        <begin position="590"/>
        <end position="601"/>
    </location>
</feature>
<keyword evidence="1" id="KW-0479">Metal-binding</keyword>